<sequence>MLILRYFQIKGNPTKINYNNVQPNWTGSIDVFNYQEKHLRTFNFEKGKLISYVRFSPPNTKQIGKN</sequence>
<dbReference type="STRING" id="1048983.EL17_02680"/>
<comment type="caution">
    <text evidence="1">The sequence shown here is derived from an EMBL/GenBank/DDBJ whole genome shotgun (WGS) entry which is preliminary data.</text>
</comment>
<evidence type="ECO:0000313" key="1">
    <source>
        <dbReference type="EMBL" id="KEO74597.1"/>
    </source>
</evidence>
<evidence type="ECO:0000313" key="2">
    <source>
        <dbReference type="Proteomes" id="UP000027821"/>
    </source>
</evidence>
<protein>
    <submittedName>
        <fullName evidence="1">Uncharacterized protein</fullName>
    </submittedName>
</protein>
<gene>
    <name evidence="1" type="ORF">EL17_02680</name>
</gene>
<keyword evidence="2" id="KW-1185">Reference proteome</keyword>
<accession>A0A074LL90</accession>
<dbReference type="OrthoDB" id="839740at2"/>
<proteinExistence type="predicted"/>
<dbReference type="EMBL" id="JMIH01000014">
    <property type="protein sequence ID" value="KEO74597.1"/>
    <property type="molecule type" value="Genomic_DNA"/>
</dbReference>
<dbReference type="Proteomes" id="UP000027821">
    <property type="component" value="Unassembled WGS sequence"/>
</dbReference>
<organism evidence="1 2">
    <name type="scientific">Anditalea andensis</name>
    <dbReference type="NCBI Taxonomy" id="1048983"/>
    <lineage>
        <taxon>Bacteria</taxon>
        <taxon>Pseudomonadati</taxon>
        <taxon>Bacteroidota</taxon>
        <taxon>Cytophagia</taxon>
        <taxon>Cytophagales</taxon>
        <taxon>Cytophagaceae</taxon>
        <taxon>Anditalea</taxon>
    </lineage>
</organism>
<reference evidence="1 2" key="1">
    <citation type="submission" date="2014-04" db="EMBL/GenBank/DDBJ databases">
        <title>Characterization and application of a salt tolerant electro-active bacterium.</title>
        <authorList>
            <person name="Yang L."/>
            <person name="Wei S."/>
            <person name="Tay Q.X.M."/>
        </authorList>
    </citation>
    <scope>NUCLEOTIDE SEQUENCE [LARGE SCALE GENOMIC DNA]</scope>
    <source>
        <strain evidence="1 2">LY1</strain>
    </source>
</reference>
<name>A0A074LL90_9BACT</name>
<dbReference type="AlphaFoldDB" id="A0A074LL90"/>